<evidence type="ECO:0000313" key="3">
    <source>
        <dbReference type="Proteomes" id="UP000319557"/>
    </source>
</evidence>
<feature type="transmembrane region" description="Helical" evidence="1">
    <location>
        <begin position="12"/>
        <end position="37"/>
    </location>
</feature>
<evidence type="ECO:0000256" key="1">
    <source>
        <dbReference type="SAM" id="Phobius"/>
    </source>
</evidence>
<feature type="transmembrane region" description="Helical" evidence="1">
    <location>
        <begin position="125"/>
        <end position="144"/>
    </location>
</feature>
<feature type="transmembrane region" description="Helical" evidence="1">
    <location>
        <begin position="58"/>
        <end position="76"/>
    </location>
</feature>
<protein>
    <recommendedName>
        <fullName evidence="4">Copper resistance protein D</fullName>
    </recommendedName>
</protein>
<reference evidence="2 3" key="1">
    <citation type="submission" date="2019-02" db="EMBL/GenBank/DDBJ databases">
        <title>Deep-cultivation of Planctomycetes and their phenomic and genomic characterization uncovers novel biology.</title>
        <authorList>
            <person name="Wiegand S."/>
            <person name="Jogler M."/>
            <person name="Boedeker C."/>
            <person name="Pinto D."/>
            <person name="Vollmers J."/>
            <person name="Rivas-Marin E."/>
            <person name="Kohn T."/>
            <person name="Peeters S.H."/>
            <person name="Heuer A."/>
            <person name="Rast P."/>
            <person name="Oberbeckmann S."/>
            <person name="Bunk B."/>
            <person name="Jeske O."/>
            <person name="Meyerdierks A."/>
            <person name="Storesund J.E."/>
            <person name="Kallscheuer N."/>
            <person name="Luecker S."/>
            <person name="Lage O.M."/>
            <person name="Pohl T."/>
            <person name="Merkel B.J."/>
            <person name="Hornburger P."/>
            <person name="Mueller R.-W."/>
            <person name="Bruemmer F."/>
            <person name="Labrenz M."/>
            <person name="Spormann A.M."/>
            <person name="Op den Camp H."/>
            <person name="Overmann J."/>
            <person name="Amann R."/>
            <person name="Jetten M.S.M."/>
            <person name="Mascher T."/>
            <person name="Medema M.H."/>
            <person name="Devos D.P."/>
            <person name="Kaster A.-K."/>
            <person name="Ovreas L."/>
            <person name="Rohde M."/>
            <person name="Galperin M.Y."/>
            <person name="Jogler C."/>
        </authorList>
    </citation>
    <scope>NUCLEOTIDE SEQUENCE [LARGE SCALE GENOMIC DNA]</scope>
    <source>
        <strain evidence="2 3">EC9</strain>
    </source>
</reference>
<gene>
    <name evidence="2" type="ORF">EC9_17150</name>
</gene>
<dbReference type="Proteomes" id="UP000319557">
    <property type="component" value="Chromosome"/>
</dbReference>
<evidence type="ECO:0000313" key="2">
    <source>
        <dbReference type="EMBL" id="QDS87536.1"/>
    </source>
</evidence>
<keyword evidence="1" id="KW-0472">Membrane</keyword>
<dbReference type="KEGG" id="ruv:EC9_17150"/>
<proteinExistence type="predicted"/>
<evidence type="ECO:0008006" key="4">
    <source>
        <dbReference type="Google" id="ProtNLM"/>
    </source>
</evidence>
<dbReference type="AlphaFoldDB" id="A0A517LY35"/>
<keyword evidence="3" id="KW-1185">Reference proteome</keyword>
<accession>A0A517LY35</accession>
<dbReference type="EMBL" id="CP036261">
    <property type="protein sequence ID" value="QDS87536.1"/>
    <property type="molecule type" value="Genomic_DNA"/>
</dbReference>
<dbReference type="OrthoDB" id="285027at2"/>
<sequence>MDTQLLIDTLSRVIHVATAITLVGGSAFMLLVLIPAAQNLSDEEHARLRTGLIARWKRFVHIGVTLFLISGLYNYYRAIPSHKGDGLYHALLGTKMLIALVIFFIAAALVGRSAKLEPIRRKRTLWLKVLLICALIVVTISGFVKVRGPQPPAAAQAPTAVAE</sequence>
<dbReference type="RefSeq" id="WP_145343953.1">
    <property type="nucleotide sequence ID" value="NZ_CP036261.1"/>
</dbReference>
<organism evidence="2 3">
    <name type="scientific">Rosistilla ulvae</name>
    <dbReference type="NCBI Taxonomy" id="1930277"/>
    <lineage>
        <taxon>Bacteria</taxon>
        <taxon>Pseudomonadati</taxon>
        <taxon>Planctomycetota</taxon>
        <taxon>Planctomycetia</taxon>
        <taxon>Pirellulales</taxon>
        <taxon>Pirellulaceae</taxon>
        <taxon>Rosistilla</taxon>
    </lineage>
</organism>
<feature type="transmembrane region" description="Helical" evidence="1">
    <location>
        <begin position="96"/>
        <end position="113"/>
    </location>
</feature>
<keyword evidence="1" id="KW-1133">Transmembrane helix</keyword>
<name>A0A517LY35_9BACT</name>
<keyword evidence="1" id="KW-0812">Transmembrane</keyword>